<dbReference type="Pfam" id="PF13371">
    <property type="entry name" value="TPR_9"/>
    <property type="match status" value="1"/>
</dbReference>
<dbReference type="OrthoDB" id="232498at2"/>
<gene>
    <name evidence="3" type="ORF">B5M06_09920</name>
</gene>
<reference evidence="3 4" key="1">
    <citation type="submission" date="2017-03" db="EMBL/GenBank/DDBJ databases">
        <title>Rapid Whole Genome Sequencing of Comamonas kerstersii Causing Continuous ambulatory Peritoneal Dialysis-Associated Peritonitis.</title>
        <authorList>
            <person name="Zheng B."/>
        </authorList>
    </citation>
    <scope>NUCLEOTIDE SEQUENCE [LARGE SCALE GENOMIC DNA]</scope>
    <source>
        <strain evidence="3 4">8943</strain>
    </source>
</reference>
<evidence type="ECO:0000313" key="3">
    <source>
        <dbReference type="EMBL" id="AQZ98517.1"/>
    </source>
</evidence>
<dbReference type="PANTHER" id="PTHR31350:SF21">
    <property type="entry name" value="F-BOX ONLY PROTEIN 21"/>
    <property type="match status" value="1"/>
</dbReference>
<dbReference type="RefSeq" id="WP_080025216.1">
    <property type="nucleotide sequence ID" value="NZ_CATYED010000022.1"/>
</dbReference>
<protein>
    <recommendedName>
        <fullName evidence="2">Protein SirB1 N-terminal domain-containing protein</fullName>
    </recommendedName>
</protein>
<organism evidence="3 4">
    <name type="scientific">Comamonas kerstersii</name>
    <dbReference type="NCBI Taxonomy" id="225992"/>
    <lineage>
        <taxon>Bacteria</taxon>
        <taxon>Pseudomonadati</taxon>
        <taxon>Pseudomonadota</taxon>
        <taxon>Betaproteobacteria</taxon>
        <taxon>Burkholderiales</taxon>
        <taxon>Comamonadaceae</taxon>
        <taxon>Comamonas</taxon>
    </lineage>
</organism>
<dbReference type="AlphaFoldDB" id="A0A1V0BF17"/>
<name>A0A1V0BF17_9BURK</name>
<dbReference type="SUPFAM" id="SSF48452">
    <property type="entry name" value="TPR-like"/>
    <property type="match status" value="1"/>
</dbReference>
<feature type="domain" description="Protein SirB1 N-terminal" evidence="2">
    <location>
        <begin position="45"/>
        <end position="202"/>
    </location>
</feature>
<dbReference type="KEGG" id="cke:B5M06_09920"/>
<dbReference type="EMBL" id="CP020121">
    <property type="protein sequence ID" value="AQZ98517.1"/>
    <property type="molecule type" value="Genomic_DNA"/>
</dbReference>
<dbReference type="PANTHER" id="PTHR31350">
    <property type="entry name" value="SI:DKEY-261L7.2"/>
    <property type="match status" value="1"/>
</dbReference>
<sequence length="283" mass="31662">MQMQFHVPSVLDHFRCLVGQEGAVPLLEAATSLAQDAEPTLDVQSVLLQVDMLLERVRRQIPSQASAVERAMTLNTFFYETLGFGPNANDFADPGNSFMHQVLHTRRGIPISLAVLWMELAHGLGLKVDGISFPGHFLVKLHVDEGIIIQDPLTGQGQTQAALAERLDPFRQAWGLAEDEMAPLHMFLQPASGRDIIERMLRNLQNIYLQDEQEDPALLGVLHRLVILRPDDASTYRDRGMLLAKLGQRDAALHDLQTYVRIAKNPADLPLVEARMELLRAQQ</sequence>
<evidence type="ECO:0000313" key="4">
    <source>
        <dbReference type="Proteomes" id="UP000242792"/>
    </source>
</evidence>
<evidence type="ECO:0000259" key="2">
    <source>
        <dbReference type="Pfam" id="PF13369"/>
    </source>
</evidence>
<dbReference type="Pfam" id="PF13369">
    <property type="entry name" value="Transglut_core2"/>
    <property type="match status" value="1"/>
</dbReference>
<proteinExistence type="inferred from homology"/>
<dbReference type="InterPro" id="IPR032698">
    <property type="entry name" value="SirB1_N"/>
</dbReference>
<comment type="similarity">
    <text evidence="1">Belongs to the UPF0162 family.</text>
</comment>
<dbReference type="Proteomes" id="UP000242792">
    <property type="component" value="Chromosome"/>
</dbReference>
<evidence type="ECO:0000256" key="1">
    <source>
        <dbReference type="ARBA" id="ARBA00007100"/>
    </source>
</evidence>
<accession>A0A1V0BF17</accession>
<dbReference type="InterPro" id="IPR011990">
    <property type="entry name" value="TPR-like_helical_dom_sf"/>
</dbReference>
<dbReference type="GeneID" id="83039639"/>
<dbReference type="Gene3D" id="1.25.40.10">
    <property type="entry name" value="Tetratricopeptide repeat domain"/>
    <property type="match status" value="1"/>
</dbReference>